<dbReference type="GO" id="GO:0046872">
    <property type="term" value="F:metal ion binding"/>
    <property type="evidence" value="ECO:0007669"/>
    <property type="project" value="UniProtKB-KW"/>
</dbReference>
<dbReference type="PANTHER" id="PTHR43594:SF1">
    <property type="entry name" value="QUERCETIN 2,3-DIOXYGENASE PA2418-RELATED"/>
    <property type="match status" value="1"/>
</dbReference>
<dbReference type="CDD" id="cd02247">
    <property type="entry name" value="cupin_pirin_C"/>
    <property type="match status" value="1"/>
</dbReference>
<feature type="binding site" evidence="2">
    <location>
        <position position="64"/>
    </location>
    <ligand>
        <name>Fe cation</name>
        <dbReference type="ChEBI" id="CHEBI:24875"/>
    </ligand>
</feature>
<evidence type="ECO:0000259" key="5">
    <source>
        <dbReference type="Pfam" id="PF05726"/>
    </source>
</evidence>
<dbReference type="EMBL" id="MKVH01000024">
    <property type="protein sequence ID" value="OJX56922.1"/>
    <property type="molecule type" value="Genomic_DNA"/>
</dbReference>
<dbReference type="CDD" id="cd02909">
    <property type="entry name" value="cupin_pirin_N"/>
    <property type="match status" value="1"/>
</dbReference>
<name>A0A1M3KWY2_9BACT</name>
<proteinExistence type="inferred from homology"/>
<dbReference type="Pfam" id="PF02678">
    <property type="entry name" value="Pirin"/>
    <property type="match status" value="1"/>
</dbReference>
<dbReference type="InterPro" id="IPR008778">
    <property type="entry name" value="Pirin_C_dom"/>
</dbReference>
<feature type="binding site" evidence="2">
    <location>
        <position position="106"/>
    </location>
    <ligand>
        <name>Fe cation</name>
        <dbReference type="ChEBI" id="CHEBI:24875"/>
    </ligand>
</feature>
<dbReference type="Pfam" id="PF05726">
    <property type="entry name" value="Pirin_C"/>
    <property type="match status" value="1"/>
</dbReference>
<evidence type="ECO:0000313" key="7">
    <source>
        <dbReference type="Proteomes" id="UP000184233"/>
    </source>
</evidence>
<feature type="binding site" evidence="2">
    <location>
        <position position="62"/>
    </location>
    <ligand>
        <name>Fe cation</name>
        <dbReference type="ChEBI" id="CHEBI:24875"/>
    </ligand>
</feature>
<feature type="domain" description="Pirin N-terminal" evidence="4">
    <location>
        <begin position="23"/>
        <end position="128"/>
    </location>
</feature>
<dbReference type="InterPro" id="IPR014710">
    <property type="entry name" value="RmlC-like_jellyroll"/>
</dbReference>
<keyword evidence="2" id="KW-0479">Metal-binding</keyword>
<gene>
    <name evidence="6" type="ORF">BGO89_10385</name>
</gene>
<dbReference type="Gene3D" id="2.60.120.10">
    <property type="entry name" value="Jelly Rolls"/>
    <property type="match status" value="2"/>
</dbReference>
<comment type="similarity">
    <text evidence="1 3">Belongs to the pirin family.</text>
</comment>
<dbReference type="InterPro" id="IPR053186">
    <property type="entry name" value="QDO-related"/>
</dbReference>
<dbReference type="STRING" id="1895771.BGO89_10385"/>
<dbReference type="InterPro" id="IPR003829">
    <property type="entry name" value="Pirin_N_dom"/>
</dbReference>
<dbReference type="InterPro" id="IPR011051">
    <property type="entry name" value="RmlC_Cupin_sf"/>
</dbReference>
<accession>A0A1M3KWY2</accession>
<evidence type="ECO:0000313" key="6">
    <source>
        <dbReference type="EMBL" id="OJX56922.1"/>
    </source>
</evidence>
<feature type="binding site" evidence="2">
    <location>
        <position position="108"/>
    </location>
    <ligand>
        <name>Fe cation</name>
        <dbReference type="ChEBI" id="CHEBI:24875"/>
    </ligand>
</feature>
<evidence type="ECO:0000256" key="3">
    <source>
        <dbReference type="RuleBase" id="RU003457"/>
    </source>
</evidence>
<dbReference type="SUPFAM" id="SSF51182">
    <property type="entry name" value="RmlC-like cupins"/>
    <property type="match status" value="1"/>
</dbReference>
<dbReference type="PIRSF" id="PIRSF006232">
    <property type="entry name" value="Pirin"/>
    <property type="match status" value="1"/>
</dbReference>
<dbReference type="AlphaFoldDB" id="A0A1M3KWY2"/>
<organism evidence="6 7">
    <name type="scientific">Candidatus Kapaibacterium thiocyanatum</name>
    <dbReference type="NCBI Taxonomy" id="1895771"/>
    <lineage>
        <taxon>Bacteria</taxon>
        <taxon>Pseudomonadati</taxon>
        <taxon>Candidatus Kapaibacteriota</taxon>
        <taxon>Candidatus Kapaibacteriia</taxon>
        <taxon>Candidatus Kapaibacteriales</taxon>
        <taxon>Candidatus Kapaibacteriaceae</taxon>
        <taxon>Candidatus Kapaibacterium</taxon>
    </lineage>
</organism>
<comment type="caution">
    <text evidence="6">The sequence shown here is derived from an EMBL/GenBank/DDBJ whole genome shotgun (WGS) entry which is preliminary data.</text>
</comment>
<dbReference type="InterPro" id="IPR012093">
    <property type="entry name" value="Pirin"/>
</dbReference>
<comment type="cofactor">
    <cofactor evidence="2">
        <name>Fe cation</name>
        <dbReference type="ChEBI" id="CHEBI:24875"/>
    </cofactor>
    <text evidence="2">Binds 1 Fe cation per subunit.</text>
</comment>
<sequence>MATKRRGVRTVVYAPEFPMGPMRVKQPLPSQTLDQVSPFVLLHHASPQKYEQGATAHRIEPHPHRGFEPVTFVFQGEVYHRDSRGNEGIVGAGEVQWMTAGSGILHSEGPSPRFVERGGTLELVQLWINLPRAYKMMEPKYQDIHRGDIPVVMLADGAARAHVVAGSLGDVTGPATTSTPINAIMLYMDAGASFELDFGSHTSAMLYLLKGSINVNGSHDVGEHYLTVFDETTGVVTVTAREAGYALVLSGEPIDEPVVASGPFVMNSQDEIRAAWRDFVAGKMGQLVD</sequence>
<evidence type="ECO:0000256" key="2">
    <source>
        <dbReference type="PIRSR" id="PIRSR006232-1"/>
    </source>
</evidence>
<dbReference type="Proteomes" id="UP000184233">
    <property type="component" value="Unassembled WGS sequence"/>
</dbReference>
<evidence type="ECO:0008006" key="8">
    <source>
        <dbReference type="Google" id="ProtNLM"/>
    </source>
</evidence>
<keyword evidence="2" id="KW-0408">Iron</keyword>
<evidence type="ECO:0000256" key="1">
    <source>
        <dbReference type="ARBA" id="ARBA00008416"/>
    </source>
</evidence>
<feature type="domain" description="Pirin C-terminal" evidence="5">
    <location>
        <begin position="187"/>
        <end position="285"/>
    </location>
</feature>
<dbReference type="PANTHER" id="PTHR43594">
    <property type="entry name" value="QUERCETIN 2,3-DIOXYGENASE"/>
    <property type="match status" value="1"/>
</dbReference>
<reference evidence="6 7" key="1">
    <citation type="submission" date="2016-09" db="EMBL/GenBank/DDBJ databases">
        <title>Genome-resolved meta-omics ties microbial dynamics to process performance in biotechnology for thiocyanate degradation.</title>
        <authorList>
            <person name="Kantor R.S."/>
            <person name="Huddy R.J."/>
            <person name="Iyer R."/>
            <person name="Thomas B.C."/>
            <person name="Brown C.T."/>
            <person name="Anantharaman K."/>
            <person name="Tringe S."/>
            <person name="Hettich R.L."/>
            <person name="Harrison S.T."/>
            <person name="Banfield J.F."/>
        </authorList>
    </citation>
    <scope>NUCLEOTIDE SEQUENCE [LARGE SCALE GENOMIC DNA]</scope>
    <source>
        <strain evidence="6">59-99</strain>
    </source>
</reference>
<protein>
    <recommendedName>
        <fullName evidence="8">Pirin</fullName>
    </recommendedName>
</protein>
<evidence type="ECO:0000259" key="4">
    <source>
        <dbReference type="Pfam" id="PF02678"/>
    </source>
</evidence>